<organism evidence="4">
    <name type="scientific">mine drainage metagenome</name>
    <dbReference type="NCBI Taxonomy" id="410659"/>
    <lineage>
        <taxon>unclassified sequences</taxon>
        <taxon>metagenomes</taxon>
        <taxon>ecological metagenomes</taxon>
    </lineage>
</organism>
<evidence type="ECO:0000259" key="3">
    <source>
        <dbReference type="Pfam" id="PF00156"/>
    </source>
</evidence>
<sequence length="213" mass="23978">MAELPRCRQATWADVDRWADRLAERIRGQGDPPDVLVGVTRGGWVPTRLLSDRIGTRRVVSLRIQHWGVTATPSGAAEVTEELSGPVRGHRALIVDDIADTGESLHLARERVARDGALSVETAACLYITHSKLIPTYFAEEIDRSRWVWIIFPWNYWEDLRTLVERTGAPTPEQAKTLLSEQSGVEFPIDDIDRVFPMNAPRARGARSRTTDR</sequence>
<dbReference type="InterPro" id="IPR000836">
    <property type="entry name" value="PRTase_dom"/>
</dbReference>
<dbReference type="EMBL" id="AUZY01006404">
    <property type="protein sequence ID" value="EQD54499.1"/>
    <property type="molecule type" value="Genomic_DNA"/>
</dbReference>
<evidence type="ECO:0000313" key="4">
    <source>
        <dbReference type="EMBL" id="EQD54499.1"/>
    </source>
</evidence>
<reference evidence="4" key="2">
    <citation type="journal article" date="2014" name="ISME J.">
        <title>Microbial stratification in low pH oxic and suboxic macroscopic growths along an acid mine drainage.</title>
        <authorList>
            <person name="Mendez-Garcia C."/>
            <person name="Mesa V."/>
            <person name="Sprenger R.R."/>
            <person name="Richter M."/>
            <person name="Diez M.S."/>
            <person name="Solano J."/>
            <person name="Bargiela R."/>
            <person name="Golyshina O.V."/>
            <person name="Manteca A."/>
            <person name="Ramos J.L."/>
            <person name="Gallego J.R."/>
            <person name="Llorente I."/>
            <person name="Martins Dos Santos V.A."/>
            <person name="Jensen O.N."/>
            <person name="Pelaez A.I."/>
            <person name="Sanchez J."/>
            <person name="Ferrer M."/>
        </authorList>
    </citation>
    <scope>NUCLEOTIDE SEQUENCE</scope>
</reference>
<proteinExistence type="predicted"/>
<comment type="caution">
    <text evidence="4">The sequence shown here is derived from an EMBL/GenBank/DDBJ whole genome shotgun (WGS) entry which is preliminary data.</text>
</comment>
<keyword evidence="2 4" id="KW-0808">Transferase</keyword>
<protein>
    <submittedName>
        <fullName evidence="4">Xanthine-guanine phosphoribosyltransferase</fullName>
    </submittedName>
</protein>
<dbReference type="GO" id="GO:0016757">
    <property type="term" value="F:glycosyltransferase activity"/>
    <property type="evidence" value="ECO:0007669"/>
    <property type="project" value="UniProtKB-KW"/>
</dbReference>
<dbReference type="InterPro" id="IPR029057">
    <property type="entry name" value="PRTase-like"/>
</dbReference>
<keyword evidence="1 4" id="KW-0328">Glycosyltransferase</keyword>
<accession>T1BMF6</accession>
<evidence type="ECO:0000256" key="1">
    <source>
        <dbReference type="ARBA" id="ARBA00022676"/>
    </source>
</evidence>
<gene>
    <name evidence="4" type="ORF">B1B_09663</name>
</gene>
<dbReference type="CDD" id="cd06223">
    <property type="entry name" value="PRTases_typeI"/>
    <property type="match status" value="1"/>
</dbReference>
<name>T1BMF6_9ZZZZ</name>
<dbReference type="AlphaFoldDB" id="T1BMF6"/>
<feature type="domain" description="Phosphoribosyltransferase" evidence="3">
    <location>
        <begin position="19"/>
        <end position="143"/>
    </location>
</feature>
<dbReference type="Pfam" id="PF00156">
    <property type="entry name" value="Pribosyltran"/>
    <property type="match status" value="1"/>
</dbReference>
<dbReference type="PANTHER" id="PTHR43363">
    <property type="entry name" value="HYPOXANTHINE PHOSPHORIBOSYLTRANSFERASE"/>
    <property type="match status" value="1"/>
</dbReference>
<dbReference type="SUPFAM" id="SSF53271">
    <property type="entry name" value="PRTase-like"/>
    <property type="match status" value="1"/>
</dbReference>
<reference evidence="4" key="1">
    <citation type="submission" date="2013-08" db="EMBL/GenBank/DDBJ databases">
        <authorList>
            <person name="Mendez C."/>
            <person name="Richter M."/>
            <person name="Ferrer M."/>
            <person name="Sanchez J."/>
        </authorList>
    </citation>
    <scope>NUCLEOTIDE SEQUENCE</scope>
</reference>
<dbReference type="Gene3D" id="3.40.50.2020">
    <property type="match status" value="1"/>
</dbReference>
<feature type="non-terminal residue" evidence="4">
    <location>
        <position position="213"/>
    </location>
</feature>
<dbReference type="PANTHER" id="PTHR43363:SF2">
    <property type="entry name" value="PHOSPHORIBOSYLTRANSFERASE"/>
    <property type="match status" value="1"/>
</dbReference>
<evidence type="ECO:0000256" key="2">
    <source>
        <dbReference type="ARBA" id="ARBA00022679"/>
    </source>
</evidence>